<dbReference type="EMBL" id="AUZY01007014">
    <property type="protein sequence ID" value="EQD51916.1"/>
    <property type="molecule type" value="Genomic_DNA"/>
</dbReference>
<reference evidence="1" key="1">
    <citation type="submission" date="2013-08" db="EMBL/GenBank/DDBJ databases">
        <authorList>
            <person name="Mendez C."/>
            <person name="Richter M."/>
            <person name="Ferrer M."/>
            <person name="Sanchez J."/>
        </authorList>
    </citation>
    <scope>NUCLEOTIDE SEQUENCE</scope>
</reference>
<dbReference type="AlphaFoldDB" id="T0ZUH0"/>
<comment type="caution">
    <text evidence="1">The sequence shown here is derived from an EMBL/GenBank/DDBJ whole genome shotgun (WGS) entry which is preliminary data.</text>
</comment>
<sequence length="90" mass="10374">MEFRTQRHEMTRTFLLLALDSEGAPYSEVADILQDMGFQRGTSGYDFVYDWGRDVTIQESLEFADRIQASLRGKRVGFRVESTEDSILES</sequence>
<evidence type="ECO:0000313" key="1">
    <source>
        <dbReference type="EMBL" id="EQD51916.1"/>
    </source>
</evidence>
<gene>
    <name evidence="1" type="ORF">B1B_10806</name>
</gene>
<proteinExistence type="predicted"/>
<accession>T0ZUH0</accession>
<reference evidence="1" key="2">
    <citation type="journal article" date="2014" name="ISME J.">
        <title>Microbial stratification in low pH oxic and suboxic macroscopic growths along an acid mine drainage.</title>
        <authorList>
            <person name="Mendez-Garcia C."/>
            <person name="Mesa V."/>
            <person name="Sprenger R.R."/>
            <person name="Richter M."/>
            <person name="Diez M.S."/>
            <person name="Solano J."/>
            <person name="Bargiela R."/>
            <person name="Golyshina O.V."/>
            <person name="Manteca A."/>
            <person name="Ramos J.L."/>
            <person name="Gallego J.R."/>
            <person name="Llorente I."/>
            <person name="Martins Dos Santos V.A."/>
            <person name="Jensen O.N."/>
            <person name="Pelaez A.I."/>
            <person name="Sanchez J."/>
            <person name="Ferrer M."/>
        </authorList>
    </citation>
    <scope>NUCLEOTIDE SEQUENCE</scope>
</reference>
<name>T0ZUH0_9ZZZZ</name>
<organism evidence="1">
    <name type="scientific">mine drainage metagenome</name>
    <dbReference type="NCBI Taxonomy" id="410659"/>
    <lineage>
        <taxon>unclassified sequences</taxon>
        <taxon>metagenomes</taxon>
        <taxon>ecological metagenomes</taxon>
    </lineage>
</organism>
<protein>
    <submittedName>
        <fullName evidence="1">Uncharacterized protein</fullName>
    </submittedName>
</protein>